<evidence type="ECO:0000256" key="4">
    <source>
        <dbReference type="ARBA" id="ARBA00023128"/>
    </source>
</evidence>
<evidence type="ECO:0000313" key="8">
    <source>
        <dbReference type="Proteomes" id="UP000887578"/>
    </source>
</evidence>
<dbReference type="GO" id="GO:0003735">
    <property type="term" value="F:structural constituent of ribosome"/>
    <property type="evidence" value="ECO:0007669"/>
    <property type="project" value="InterPro"/>
</dbReference>
<dbReference type="WBParaSite" id="PDA_v2.g912.t1">
    <property type="protein sequence ID" value="PDA_v2.g912.t1"/>
    <property type="gene ID" value="PDA_v2.g912"/>
</dbReference>
<dbReference type="SUPFAM" id="SSF53137">
    <property type="entry name" value="Translational machinery components"/>
    <property type="match status" value="1"/>
</dbReference>
<dbReference type="PANTHER" id="PTHR12899">
    <property type="entry name" value="39S RIBOSOMAL PROTEIN L18, MITOCHONDRIAL"/>
    <property type="match status" value="1"/>
</dbReference>
<keyword evidence="3" id="KW-0689">Ribosomal protein</keyword>
<evidence type="ECO:0000256" key="7">
    <source>
        <dbReference type="ARBA" id="ARBA00082661"/>
    </source>
</evidence>
<proteinExistence type="inferred from homology"/>
<dbReference type="GO" id="GO:0005743">
    <property type="term" value="C:mitochondrial inner membrane"/>
    <property type="evidence" value="ECO:0007669"/>
    <property type="project" value="UniProtKB-ARBA"/>
</dbReference>
<reference evidence="9" key="1">
    <citation type="submission" date="2022-11" db="UniProtKB">
        <authorList>
            <consortium name="WormBaseParasite"/>
        </authorList>
    </citation>
    <scope>IDENTIFICATION</scope>
</reference>
<dbReference type="AlphaFoldDB" id="A0A914R3G8"/>
<accession>A0A914R3G8</accession>
<dbReference type="Proteomes" id="UP000887578">
    <property type="component" value="Unplaced"/>
</dbReference>
<keyword evidence="4" id="KW-0496">Mitochondrion</keyword>
<name>A0A914R3G8_9BILA</name>
<comment type="similarity">
    <text evidence="2">Belongs to the universal ribosomal protein uL18 family.</text>
</comment>
<evidence type="ECO:0000256" key="5">
    <source>
        <dbReference type="ARBA" id="ARBA00023274"/>
    </source>
</evidence>
<keyword evidence="8" id="KW-1185">Reference proteome</keyword>
<keyword evidence="5" id="KW-0687">Ribonucleoprotein</keyword>
<dbReference type="InterPro" id="IPR057268">
    <property type="entry name" value="Ribosomal_L18"/>
</dbReference>
<evidence type="ECO:0000313" key="9">
    <source>
        <dbReference type="WBParaSite" id="PDA_v2.g912.t1"/>
    </source>
</evidence>
<dbReference type="CDD" id="cd00432">
    <property type="entry name" value="Ribosomal_L18_L5e"/>
    <property type="match status" value="1"/>
</dbReference>
<dbReference type="InterPro" id="IPR036967">
    <property type="entry name" value="Ribosomal_uS11_sf"/>
</dbReference>
<dbReference type="GO" id="GO:0005840">
    <property type="term" value="C:ribosome"/>
    <property type="evidence" value="ECO:0007669"/>
    <property type="project" value="UniProtKB-KW"/>
</dbReference>
<dbReference type="GO" id="GO:0008097">
    <property type="term" value="F:5S rRNA binding"/>
    <property type="evidence" value="ECO:0007669"/>
    <property type="project" value="TreeGrafter"/>
</dbReference>
<evidence type="ECO:0000256" key="6">
    <source>
        <dbReference type="ARBA" id="ARBA00069051"/>
    </source>
</evidence>
<evidence type="ECO:0000256" key="1">
    <source>
        <dbReference type="ARBA" id="ARBA00004173"/>
    </source>
</evidence>
<dbReference type="PANTHER" id="PTHR12899:SF3">
    <property type="entry name" value="LARGE RIBOSOMAL SUBUNIT PROTEIN UL18M"/>
    <property type="match status" value="1"/>
</dbReference>
<dbReference type="FunFam" id="3.30.420.80:FF:000005">
    <property type="entry name" value="39S ribosomal protein L18, mitochondrial"/>
    <property type="match status" value="1"/>
</dbReference>
<protein>
    <recommendedName>
        <fullName evidence="6">Large ribosomal subunit protein uL18m</fullName>
    </recommendedName>
    <alternativeName>
        <fullName evidence="7">39S ribosomal protein L18, mitochondrial</fullName>
    </alternativeName>
</protein>
<evidence type="ECO:0000256" key="3">
    <source>
        <dbReference type="ARBA" id="ARBA00022980"/>
    </source>
</evidence>
<dbReference type="GO" id="GO:0006412">
    <property type="term" value="P:translation"/>
    <property type="evidence" value="ECO:0007669"/>
    <property type="project" value="InterPro"/>
</dbReference>
<sequence length="177" mass="20425">MSTAKKFLTTFINKNPRNLEVTKVQRRPTGWDFEKKKDKKNFYYKATLATFKNHIDAYITHFENGVVLTASTREPLISQQLHSPVDVSAAYNIGRVLADRCSQSGILWCIPATDGEEVERSERKKAFYGALKAGGIKLEEPESIEHSHENDPNFTWKRFTIKHTREDKLDENPLIRK</sequence>
<evidence type="ECO:0000256" key="2">
    <source>
        <dbReference type="ARBA" id="ARBA00007116"/>
    </source>
</evidence>
<organism evidence="8 9">
    <name type="scientific">Panagrolaimus davidi</name>
    <dbReference type="NCBI Taxonomy" id="227884"/>
    <lineage>
        <taxon>Eukaryota</taxon>
        <taxon>Metazoa</taxon>
        <taxon>Ecdysozoa</taxon>
        <taxon>Nematoda</taxon>
        <taxon>Chromadorea</taxon>
        <taxon>Rhabditida</taxon>
        <taxon>Tylenchina</taxon>
        <taxon>Panagrolaimomorpha</taxon>
        <taxon>Panagrolaimoidea</taxon>
        <taxon>Panagrolaimidae</taxon>
        <taxon>Panagrolaimus</taxon>
    </lineage>
</organism>
<dbReference type="InterPro" id="IPR005484">
    <property type="entry name" value="Ribosomal_uL18_bac/plant/anim"/>
</dbReference>
<comment type="subcellular location">
    <subcellularLocation>
        <location evidence="1">Mitochondrion</location>
    </subcellularLocation>
</comment>
<dbReference type="Gene3D" id="3.30.420.80">
    <property type="entry name" value="Ribosomal protein S11"/>
    <property type="match status" value="1"/>
</dbReference>
<dbReference type="GO" id="GO:1990904">
    <property type="term" value="C:ribonucleoprotein complex"/>
    <property type="evidence" value="ECO:0007669"/>
    <property type="project" value="UniProtKB-KW"/>
</dbReference>